<evidence type="ECO:0008006" key="3">
    <source>
        <dbReference type="Google" id="ProtNLM"/>
    </source>
</evidence>
<evidence type="ECO:0000313" key="1">
    <source>
        <dbReference type="EMBL" id="MFC5834370.1"/>
    </source>
</evidence>
<proteinExistence type="predicted"/>
<keyword evidence="2" id="KW-1185">Reference proteome</keyword>
<reference evidence="2" key="1">
    <citation type="journal article" date="2019" name="Int. J. Syst. Evol. Microbiol.">
        <title>The Global Catalogue of Microorganisms (GCM) 10K type strain sequencing project: providing services to taxonomists for standard genome sequencing and annotation.</title>
        <authorList>
            <consortium name="The Broad Institute Genomics Platform"/>
            <consortium name="The Broad Institute Genome Sequencing Center for Infectious Disease"/>
            <person name="Wu L."/>
            <person name="Ma J."/>
        </authorList>
    </citation>
    <scope>NUCLEOTIDE SEQUENCE [LARGE SCALE GENOMIC DNA]</scope>
    <source>
        <strain evidence="2">CCUG 53903</strain>
    </source>
</reference>
<protein>
    <recommendedName>
        <fullName evidence="3">HTH IS21-type domain-containing protein</fullName>
    </recommendedName>
</protein>
<name>A0ABW1DBH2_9ACTN</name>
<dbReference type="Proteomes" id="UP001596058">
    <property type="component" value="Unassembled WGS sequence"/>
</dbReference>
<dbReference type="EMBL" id="JBHSPA010000111">
    <property type="protein sequence ID" value="MFC5834370.1"/>
    <property type="molecule type" value="Genomic_DNA"/>
</dbReference>
<comment type="caution">
    <text evidence="1">The sequence shown here is derived from an EMBL/GenBank/DDBJ whole genome shotgun (WGS) entry which is preliminary data.</text>
</comment>
<gene>
    <name evidence="1" type="ORF">ACFPZ3_61900</name>
</gene>
<sequence length="159" mass="18431">MSRSMSKVELFAAIRRESRAGLSGRQIAMKYRVSRNTVALALKQVWPEQRKTMKPRATRLDPYKILIDQMLRADLDAPRKQRHTVKRIFDRLLSEHNAVEVSYQMVRAYADEDRFELVKGTGLEYATIGDGDDYAVRDVEHPGDIRRPGDDWRKPSTLL</sequence>
<organism evidence="1 2">
    <name type="scientific">Nonomuraea insulae</name>
    <dbReference type="NCBI Taxonomy" id="1616787"/>
    <lineage>
        <taxon>Bacteria</taxon>
        <taxon>Bacillati</taxon>
        <taxon>Actinomycetota</taxon>
        <taxon>Actinomycetes</taxon>
        <taxon>Streptosporangiales</taxon>
        <taxon>Streptosporangiaceae</taxon>
        <taxon>Nonomuraea</taxon>
    </lineage>
</organism>
<accession>A0ABW1DBH2</accession>
<dbReference type="RefSeq" id="WP_379523783.1">
    <property type="nucleotide sequence ID" value="NZ_JBHSPA010000111.1"/>
</dbReference>
<evidence type="ECO:0000313" key="2">
    <source>
        <dbReference type="Proteomes" id="UP001596058"/>
    </source>
</evidence>